<dbReference type="Proteomes" id="UP000015241">
    <property type="component" value="Unassembled WGS sequence"/>
</dbReference>
<proteinExistence type="predicted"/>
<evidence type="ECO:0000313" key="1">
    <source>
        <dbReference type="EMBL" id="EPT04652.1"/>
    </source>
</evidence>
<gene>
    <name evidence="1" type="ORF">FOMPIDRAFT_1080129</name>
</gene>
<dbReference type="AlphaFoldDB" id="S8EHJ6"/>
<dbReference type="HOGENOM" id="CLU_1932521_0_0_1"/>
<organism evidence="1 2">
    <name type="scientific">Fomitopsis schrenkii</name>
    <name type="common">Brown rot fungus</name>
    <dbReference type="NCBI Taxonomy" id="2126942"/>
    <lineage>
        <taxon>Eukaryota</taxon>
        <taxon>Fungi</taxon>
        <taxon>Dikarya</taxon>
        <taxon>Basidiomycota</taxon>
        <taxon>Agaricomycotina</taxon>
        <taxon>Agaricomycetes</taxon>
        <taxon>Polyporales</taxon>
        <taxon>Fomitopsis</taxon>
    </lineage>
</organism>
<reference evidence="1 2" key="1">
    <citation type="journal article" date="2012" name="Science">
        <title>The Paleozoic origin of enzymatic lignin decomposition reconstructed from 31 fungal genomes.</title>
        <authorList>
            <person name="Floudas D."/>
            <person name="Binder M."/>
            <person name="Riley R."/>
            <person name="Barry K."/>
            <person name="Blanchette R.A."/>
            <person name="Henrissat B."/>
            <person name="Martinez A.T."/>
            <person name="Otillar R."/>
            <person name="Spatafora J.W."/>
            <person name="Yadav J.S."/>
            <person name="Aerts A."/>
            <person name="Benoit I."/>
            <person name="Boyd A."/>
            <person name="Carlson A."/>
            <person name="Copeland A."/>
            <person name="Coutinho P.M."/>
            <person name="de Vries R.P."/>
            <person name="Ferreira P."/>
            <person name="Findley K."/>
            <person name="Foster B."/>
            <person name="Gaskell J."/>
            <person name="Glotzer D."/>
            <person name="Gorecki P."/>
            <person name="Heitman J."/>
            <person name="Hesse C."/>
            <person name="Hori C."/>
            <person name="Igarashi K."/>
            <person name="Jurgens J.A."/>
            <person name="Kallen N."/>
            <person name="Kersten P."/>
            <person name="Kohler A."/>
            <person name="Kuees U."/>
            <person name="Kumar T.K.A."/>
            <person name="Kuo A."/>
            <person name="LaButti K."/>
            <person name="Larrondo L.F."/>
            <person name="Lindquist E."/>
            <person name="Ling A."/>
            <person name="Lombard V."/>
            <person name="Lucas S."/>
            <person name="Lundell T."/>
            <person name="Martin R."/>
            <person name="McLaughlin D.J."/>
            <person name="Morgenstern I."/>
            <person name="Morin E."/>
            <person name="Murat C."/>
            <person name="Nagy L.G."/>
            <person name="Nolan M."/>
            <person name="Ohm R.A."/>
            <person name="Patyshakuliyeva A."/>
            <person name="Rokas A."/>
            <person name="Ruiz-Duenas F.J."/>
            <person name="Sabat G."/>
            <person name="Salamov A."/>
            <person name="Samejima M."/>
            <person name="Schmutz J."/>
            <person name="Slot J.C."/>
            <person name="St John F."/>
            <person name="Stenlid J."/>
            <person name="Sun H."/>
            <person name="Sun S."/>
            <person name="Syed K."/>
            <person name="Tsang A."/>
            <person name="Wiebenga A."/>
            <person name="Young D."/>
            <person name="Pisabarro A."/>
            <person name="Eastwood D.C."/>
            <person name="Martin F."/>
            <person name="Cullen D."/>
            <person name="Grigoriev I.V."/>
            <person name="Hibbett D.S."/>
        </authorList>
    </citation>
    <scope>NUCLEOTIDE SEQUENCE</scope>
    <source>
        <strain evidence="2">FP-58527</strain>
    </source>
</reference>
<accession>S8EHJ6</accession>
<feature type="non-terminal residue" evidence="1">
    <location>
        <position position="1"/>
    </location>
</feature>
<dbReference type="OrthoDB" id="75724at2759"/>
<dbReference type="STRING" id="743788.S8EHJ6"/>
<protein>
    <submittedName>
        <fullName evidence="1">Uncharacterized protein</fullName>
    </submittedName>
</protein>
<dbReference type="InParanoid" id="S8EHJ6"/>
<keyword evidence="2" id="KW-1185">Reference proteome</keyword>
<evidence type="ECO:0000313" key="2">
    <source>
        <dbReference type="Proteomes" id="UP000015241"/>
    </source>
</evidence>
<name>S8EHJ6_FOMSC</name>
<sequence length="131" mass="15134">LLGDKEKLDDLYRKELCAVLDLQSVLLDQIIPDMVSDLGMNESSRHYTEEWAKDTRTRRFCDIGPHAMTTSLQRHGFVAYFALEDAREILMRRLELLRRPKMDSKGFVICLPPTSLDPFGRPTIIIKPTKL</sequence>
<feature type="non-terminal residue" evidence="1">
    <location>
        <position position="131"/>
    </location>
</feature>
<dbReference type="EMBL" id="KE504126">
    <property type="protein sequence ID" value="EPT04652.1"/>
    <property type="molecule type" value="Genomic_DNA"/>
</dbReference>